<accession>A0A7J5BPV3</accession>
<dbReference type="CDD" id="cd07377">
    <property type="entry name" value="WHTH_GntR"/>
    <property type="match status" value="1"/>
</dbReference>
<organism evidence="6 7">
    <name type="scientific">Pseudoclavibacter chungangensis</name>
    <dbReference type="NCBI Taxonomy" id="587635"/>
    <lineage>
        <taxon>Bacteria</taxon>
        <taxon>Bacillati</taxon>
        <taxon>Actinomycetota</taxon>
        <taxon>Actinomycetes</taxon>
        <taxon>Micrococcales</taxon>
        <taxon>Microbacteriaceae</taxon>
        <taxon>Pseudoclavibacter</taxon>
    </lineage>
</organism>
<dbReference type="GO" id="GO:0003677">
    <property type="term" value="F:DNA binding"/>
    <property type="evidence" value="ECO:0007669"/>
    <property type="project" value="UniProtKB-KW"/>
</dbReference>
<feature type="region of interest" description="Disordered" evidence="4">
    <location>
        <begin position="237"/>
        <end position="257"/>
    </location>
</feature>
<dbReference type="EMBL" id="WBJZ01000015">
    <property type="protein sequence ID" value="KAB1655357.1"/>
    <property type="molecule type" value="Genomic_DNA"/>
</dbReference>
<evidence type="ECO:0000313" key="7">
    <source>
        <dbReference type="Proteomes" id="UP000467240"/>
    </source>
</evidence>
<dbReference type="Gene3D" id="1.10.10.10">
    <property type="entry name" value="Winged helix-like DNA-binding domain superfamily/Winged helix DNA-binding domain"/>
    <property type="match status" value="1"/>
</dbReference>
<dbReference type="InterPro" id="IPR036390">
    <property type="entry name" value="WH_DNA-bd_sf"/>
</dbReference>
<dbReference type="PANTHER" id="PTHR43537">
    <property type="entry name" value="TRANSCRIPTIONAL REGULATOR, GNTR FAMILY"/>
    <property type="match status" value="1"/>
</dbReference>
<evidence type="ECO:0000256" key="4">
    <source>
        <dbReference type="SAM" id="MobiDB-lite"/>
    </source>
</evidence>
<dbReference type="InterPro" id="IPR011711">
    <property type="entry name" value="GntR_C"/>
</dbReference>
<evidence type="ECO:0000256" key="3">
    <source>
        <dbReference type="ARBA" id="ARBA00023163"/>
    </source>
</evidence>
<dbReference type="Proteomes" id="UP000467240">
    <property type="component" value="Unassembled WGS sequence"/>
</dbReference>
<evidence type="ECO:0000256" key="1">
    <source>
        <dbReference type="ARBA" id="ARBA00023015"/>
    </source>
</evidence>
<dbReference type="AlphaFoldDB" id="A0A7J5BPV3"/>
<dbReference type="PROSITE" id="PS50949">
    <property type="entry name" value="HTH_GNTR"/>
    <property type="match status" value="1"/>
</dbReference>
<dbReference type="Pfam" id="PF07729">
    <property type="entry name" value="FCD"/>
    <property type="match status" value="1"/>
</dbReference>
<name>A0A7J5BPV3_9MICO</name>
<evidence type="ECO:0000259" key="5">
    <source>
        <dbReference type="PROSITE" id="PS50949"/>
    </source>
</evidence>
<keyword evidence="7" id="KW-1185">Reference proteome</keyword>
<reference evidence="6 7" key="1">
    <citation type="submission" date="2019-09" db="EMBL/GenBank/DDBJ databases">
        <title>Phylogeny of genus Pseudoclavibacter and closely related genus.</title>
        <authorList>
            <person name="Li Y."/>
        </authorList>
    </citation>
    <scope>NUCLEOTIDE SEQUENCE [LARGE SCALE GENOMIC DNA]</scope>
    <source>
        <strain evidence="6 7">DSM 23821</strain>
    </source>
</reference>
<comment type="caution">
    <text evidence="6">The sequence shown here is derived from an EMBL/GenBank/DDBJ whole genome shotgun (WGS) entry which is preliminary data.</text>
</comment>
<dbReference type="GO" id="GO:0003700">
    <property type="term" value="F:DNA-binding transcription factor activity"/>
    <property type="evidence" value="ECO:0007669"/>
    <property type="project" value="InterPro"/>
</dbReference>
<dbReference type="Pfam" id="PF00392">
    <property type="entry name" value="GntR"/>
    <property type="match status" value="1"/>
</dbReference>
<dbReference type="PANTHER" id="PTHR43537:SF5">
    <property type="entry name" value="UXU OPERON TRANSCRIPTIONAL REGULATOR"/>
    <property type="match status" value="1"/>
</dbReference>
<dbReference type="InterPro" id="IPR036388">
    <property type="entry name" value="WH-like_DNA-bd_sf"/>
</dbReference>
<dbReference type="SUPFAM" id="SSF48008">
    <property type="entry name" value="GntR ligand-binding domain-like"/>
    <property type="match status" value="1"/>
</dbReference>
<proteinExistence type="predicted"/>
<keyword evidence="3" id="KW-0804">Transcription</keyword>
<protein>
    <submittedName>
        <fullName evidence="6">FadR family transcriptional regulator</fullName>
    </submittedName>
</protein>
<dbReference type="Gene3D" id="1.20.120.530">
    <property type="entry name" value="GntR ligand-binding domain-like"/>
    <property type="match status" value="1"/>
</dbReference>
<dbReference type="SMART" id="SM00895">
    <property type="entry name" value="FCD"/>
    <property type="match status" value="1"/>
</dbReference>
<dbReference type="RefSeq" id="WP_158041124.1">
    <property type="nucleotide sequence ID" value="NZ_JACCFV010000001.1"/>
</dbReference>
<dbReference type="OrthoDB" id="3567645at2"/>
<dbReference type="InterPro" id="IPR008920">
    <property type="entry name" value="TF_FadR/GntR_C"/>
</dbReference>
<keyword evidence="1" id="KW-0805">Transcription regulation</keyword>
<dbReference type="PRINTS" id="PR00035">
    <property type="entry name" value="HTHGNTR"/>
</dbReference>
<sequence length="257" mass="27555">MHEDDGGPTWRPLKRARAHELVMEAIEEQIMAGALRVGDPLPPERELAARLQVSRAGVREAVRVLEGDGVLRSRTGAGAEAGTFVDALPREALTRLLRLHVALTNFAVEDVIEARLLLEASSAVNAADRAGEAAVEAMRDALERMEVDGVSQEAFNDADTDFHLALAEAGGNELAASLTAAIRGALRTPILRAIRRSDDWPTVSAELRRQHRELFDAIRAGEGVRAGELAAEHIRYSQTALPDPGPDAATTGVPATD</sequence>
<feature type="domain" description="HTH gntR-type" evidence="5">
    <location>
        <begin position="16"/>
        <end position="88"/>
    </location>
</feature>
<evidence type="ECO:0000313" key="6">
    <source>
        <dbReference type="EMBL" id="KAB1655357.1"/>
    </source>
</evidence>
<gene>
    <name evidence="6" type="ORF">F8O01_12085</name>
</gene>
<dbReference type="SUPFAM" id="SSF46785">
    <property type="entry name" value="Winged helix' DNA-binding domain"/>
    <property type="match status" value="1"/>
</dbReference>
<keyword evidence="2" id="KW-0238">DNA-binding</keyword>
<evidence type="ECO:0000256" key="2">
    <source>
        <dbReference type="ARBA" id="ARBA00023125"/>
    </source>
</evidence>
<dbReference type="InterPro" id="IPR000524">
    <property type="entry name" value="Tscrpt_reg_HTH_GntR"/>
</dbReference>
<dbReference type="SMART" id="SM00345">
    <property type="entry name" value="HTH_GNTR"/>
    <property type="match status" value="1"/>
</dbReference>